<evidence type="ECO:0000313" key="2">
    <source>
        <dbReference type="Proteomes" id="UP000051845"/>
    </source>
</evidence>
<dbReference type="EMBL" id="AYYR01000089">
    <property type="protein sequence ID" value="KRM74264.1"/>
    <property type="molecule type" value="Genomic_DNA"/>
</dbReference>
<dbReference type="Proteomes" id="UP000051845">
    <property type="component" value="Unassembled WGS sequence"/>
</dbReference>
<dbReference type="PATRIC" id="fig|1423733.4.peg.286"/>
<reference evidence="1 2" key="1">
    <citation type="journal article" date="2015" name="Genome Announc.">
        <title>Expanding the biotechnology potential of lactobacilli through comparative genomics of 213 strains and associated genera.</title>
        <authorList>
            <person name="Sun Z."/>
            <person name="Harris H.M."/>
            <person name="McCann A."/>
            <person name="Guo C."/>
            <person name="Argimon S."/>
            <person name="Zhang W."/>
            <person name="Yang X."/>
            <person name="Jeffery I.B."/>
            <person name="Cooney J.C."/>
            <person name="Kagawa T.F."/>
            <person name="Liu W."/>
            <person name="Song Y."/>
            <person name="Salvetti E."/>
            <person name="Wrobel A."/>
            <person name="Rasinkangas P."/>
            <person name="Parkhill J."/>
            <person name="Rea M.C."/>
            <person name="O'Sullivan O."/>
            <person name="Ritari J."/>
            <person name="Douillard F.P."/>
            <person name="Paul Ross R."/>
            <person name="Yang R."/>
            <person name="Briner A.E."/>
            <person name="Felis G.E."/>
            <person name="de Vos W.M."/>
            <person name="Barrangou R."/>
            <person name="Klaenhammer T.R."/>
            <person name="Caufield P.W."/>
            <person name="Cui Y."/>
            <person name="Zhang H."/>
            <person name="O'Toole P.W."/>
        </authorList>
    </citation>
    <scope>NUCLEOTIDE SEQUENCE [LARGE SCALE GENOMIC DNA]</scope>
    <source>
        <strain evidence="1 2">DSM 20515</strain>
    </source>
</reference>
<gene>
    <name evidence="1" type="ORF">FC82_GL000263</name>
</gene>
<proteinExistence type="predicted"/>
<sequence length="56" mass="6521">MKQVLVDLFVILLTILLFLIGMTQFGDQPAKKSHSLFIMTSKPVRLTDYNIQKYVY</sequence>
<comment type="caution">
    <text evidence="1">The sequence shown here is derived from an EMBL/GenBank/DDBJ whole genome shotgun (WGS) entry which is preliminary data.</text>
</comment>
<evidence type="ECO:0000313" key="1">
    <source>
        <dbReference type="EMBL" id="KRM74264.1"/>
    </source>
</evidence>
<accession>A0A0R2B4H8</accession>
<organism evidence="1 2">
    <name type="scientific">Secundilactobacillus collinoides DSM 20515 = JCM 1123</name>
    <dbReference type="NCBI Taxonomy" id="1423733"/>
    <lineage>
        <taxon>Bacteria</taxon>
        <taxon>Bacillati</taxon>
        <taxon>Bacillota</taxon>
        <taxon>Bacilli</taxon>
        <taxon>Lactobacillales</taxon>
        <taxon>Lactobacillaceae</taxon>
        <taxon>Secundilactobacillus</taxon>
    </lineage>
</organism>
<dbReference type="AlphaFoldDB" id="A0A0R2B4H8"/>
<protein>
    <submittedName>
        <fullName evidence="1">Uncharacterized protein</fullName>
    </submittedName>
</protein>
<dbReference type="RefSeq" id="WP_156405157.1">
    <property type="nucleotide sequence ID" value="NZ_AYYR01000089.1"/>
</dbReference>
<name>A0A0R2B4H8_SECCO</name>